<reference evidence="1 2" key="1">
    <citation type="submission" date="2020-04" db="EMBL/GenBank/DDBJ databases">
        <authorList>
            <person name="De Canck E."/>
        </authorList>
    </citation>
    <scope>NUCLEOTIDE SEQUENCE [LARGE SCALE GENOMIC DNA]</scope>
    <source>
        <strain evidence="1 2">LMG 28138</strain>
    </source>
</reference>
<name>A0A6S7CCJ4_9BURK</name>
<dbReference type="AlphaFoldDB" id="A0A6S7CCJ4"/>
<protein>
    <recommendedName>
        <fullName evidence="3">Hemin uptake protein HemP</fullName>
    </recommendedName>
</protein>
<dbReference type="EMBL" id="CADIKM010000007">
    <property type="protein sequence ID" value="CAB3786156.1"/>
    <property type="molecule type" value="Genomic_DNA"/>
</dbReference>
<dbReference type="InterPro" id="IPR019600">
    <property type="entry name" value="Hemin_uptake_protein_HemP"/>
</dbReference>
<dbReference type="Pfam" id="PF10636">
    <property type="entry name" value="hemP"/>
    <property type="match status" value="1"/>
</dbReference>
<sequence length="71" mass="7617">MNPSRNPVSRPTLRVRAPMARVDTGGAPTLTGPKALNSAALLQGQVTVNIHHNGQCYQLRTTRAGKLILTK</sequence>
<accession>A0A6S7CCJ4</accession>
<keyword evidence="2" id="KW-1185">Reference proteome</keyword>
<evidence type="ECO:0000313" key="1">
    <source>
        <dbReference type="EMBL" id="CAB3786156.1"/>
    </source>
</evidence>
<gene>
    <name evidence="1" type="ORF">LMG28138_02197</name>
</gene>
<proteinExistence type="predicted"/>
<dbReference type="RefSeq" id="WP_425511411.1">
    <property type="nucleotide sequence ID" value="NZ_CADIKM010000007.1"/>
</dbReference>
<organism evidence="1 2">
    <name type="scientific">Pararobbsia alpina</name>
    <dbReference type="NCBI Taxonomy" id="621374"/>
    <lineage>
        <taxon>Bacteria</taxon>
        <taxon>Pseudomonadati</taxon>
        <taxon>Pseudomonadota</taxon>
        <taxon>Betaproteobacteria</taxon>
        <taxon>Burkholderiales</taxon>
        <taxon>Burkholderiaceae</taxon>
        <taxon>Pararobbsia</taxon>
    </lineage>
</organism>
<dbReference type="Gene3D" id="2.10.70.10">
    <property type="entry name" value="Complement Module, domain 1"/>
    <property type="match status" value="1"/>
</dbReference>
<evidence type="ECO:0008006" key="3">
    <source>
        <dbReference type="Google" id="ProtNLM"/>
    </source>
</evidence>
<evidence type="ECO:0000313" key="2">
    <source>
        <dbReference type="Proteomes" id="UP000494115"/>
    </source>
</evidence>
<dbReference type="Proteomes" id="UP000494115">
    <property type="component" value="Unassembled WGS sequence"/>
</dbReference>